<evidence type="ECO:0000313" key="10">
    <source>
        <dbReference type="EMBL" id="APW82440.1"/>
    </source>
</evidence>
<dbReference type="InterPro" id="IPR000440">
    <property type="entry name" value="NADH_UbQ/plastoQ_OxRdtase_su3"/>
</dbReference>
<keyword evidence="9" id="KW-0679">Respiratory chain</keyword>
<dbReference type="AlphaFoldDB" id="A0A2I4PET2"/>
<geneLocation type="mitochondrion" evidence="10"/>
<name>A0A2I4PET2_9SPIT</name>
<evidence type="ECO:0000256" key="1">
    <source>
        <dbReference type="ARBA" id="ARBA00004370"/>
    </source>
</evidence>
<dbReference type="PANTHER" id="PTHR11058:SF9">
    <property type="entry name" value="NADH-UBIQUINONE OXIDOREDUCTASE CHAIN 3"/>
    <property type="match status" value="1"/>
</dbReference>
<organism evidence="10">
    <name type="scientific">Laurentiella strenua</name>
    <dbReference type="NCBI Taxonomy" id="114681"/>
    <lineage>
        <taxon>Eukaryota</taxon>
        <taxon>Sar</taxon>
        <taxon>Alveolata</taxon>
        <taxon>Ciliophora</taxon>
        <taxon>Intramacronucleata</taxon>
        <taxon>Spirotrichea</taxon>
        <taxon>Stichotrichia</taxon>
        <taxon>Sporadotrichida</taxon>
        <taxon>Oxytrichidae</taxon>
        <taxon>Stylonychinae</taxon>
        <taxon>Laurentiella</taxon>
    </lineage>
</organism>
<dbReference type="GO" id="GO:0030964">
    <property type="term" value="C:NADH dehydrogenase complex"/>
    <property type="evidence" value="ECO:0007669"/>
    <property type="project" value="TreeGrafter"/>
</dbReference>
<keyword evidence="6 9" id="KW-1133">Transmembrane helix</keyword>
<dbReference type="InterPro" id="IPR038430">
    <property type="entry name" value="NDAH_ubi_oxred_su3_sf"/>
</dbReference>
<evidence type="ECO:0000256" key="2">
    <source>
        <dbReference type="ARBA" id="ARBA00008472"/>
    </source>
</evidence>
<evidence type="ECO:0000256" key="6">
    <source>
        <dbReference type="ARBA" id="ARBA00022989"/>
    </source>
</evidence>
<dbReference type="GO" id="GO:0031966">
    <property type="term" value="C:mitochondrial membrane"/>
    <property type="evidence" value="ECO:0007669"/>
    <property type="project" value="UniProtKB-SubCell"/>
</dbReference>
<feature type="transmembrane region" description="Helical" evidence="9">
    <location>
        <begin position="104"/>
        <end position="122"/>
    </location>
</feature>
<comment type="catalytic activity">
    <reaction evidence="8 9">
        <text>a ubiquinone + NADH + 5 H(+)(in) = a ubiquinol + NAD(+) + 4 H(+)(out)</text>
        <dbReference type="Rhea" id="RHEA:29091"/>
        <dbReference type="Rhea" id="RHEA-COMP:9565"/>
        <dbReference type="Rhea" id="RHEA-COMP:9566"/>
        <dbReference type="ChEBI" id="CHEBI:15378"/>
        <dbReference type="ChEBI" id="CHEBI:16389"/>
        <dbReference type="ChEBI" id="CHEBI:17976"/>
        <dbReference type="ChEBI" id="CHEBI:57540"/>
        <dbReference type="ChEBI" id="CHEBI:57945"/>
        <dbReference type="EC" id="7.1.1.2"/>
    </reaction>
</comment>
<dbReference type="PANTHER" id="PTHR11058">
    <property type="entry name" value="NADH-UBIQUINONE OXIDOREDUCTASE CHAIN 3"/>
    <property type="match status" value="1"/>
</dbReference>
<dbReference type="Gene3D" id="1.20.58.1610">
    <property type="entry name" value="NADH:ubiquinone/plastoquinone oxidoreductase, chain 3"/>
    <property type="match status" value="1"/>
</dbReference>
<keyword evidence="9" id="KW-1278">Translocase</keyword>
<dbReference type="EMBL" id="KX529838">
    <property type="protein sequence ID" value="APW82440.1"/>
    <property type="molecule type" value="Genomic_DNA"/>
</dbReference>
<evidence type="ECO:0000256" key="7">
    <source>
        <dbReference type="ARBA" id="ARBA00023136"/>
    </source>
</evidence>
<comment type="subcellular location">
    <subcellularLocation>
        <location evidence="1">Membrane</location>
    </subcellularLocation>
    <subcellularLocation>
        <location evidence="9">Mitochondrion membrane</location>
        <topology evidence="9">Multi-pass membrane protein</topology>
    </subcellularLocation>
</comment>
<keyword evidence="9" id="KW-0520">NAD</keyword>
<keyword evidence="9" id="KW-0830">Ubiquinone</keyword>
<keyword evidence="9 10" id="KW-0496">Mitochondrion</keyword>
<dbReference type="GO" id="GO:0008137">
    <property type="term" value="F:NADH dehydrogenase (ubiquinone) activity"/>
    <property type="evidence" value="ECO:0007669"/>
    <property type="project" value="UniProtKB-UniRule"/>
</dbReference>
<keyword evidence="4 9" id="KW-0813">Transport</keyword>
<protein>
    <recommendedName>
        <fullName evidence="3 9">NADH-ubiquinone oxidoreductase chain 3</fullName>
        <ecNumber evidence="9">7.1.1.2</ecNumber>
    </recommendedName>
</protein>
<gene>
    <name evidence="10" type="primary">nad3</name>
</gene>
<evidence type="ECO:0000256" key="3">
    <source>
        <dbReference type="ARBA" id="ARBA00021007"/>
    </source>
</evidence>
<dbReference type="Pfam" id="PF00507">
    <property type="entry name" value="Oxidored_q4"/>
    <property type="match status" value="1"/>
</dbReference>
<comment type="function">
    <text evidence="9">Core subunit of the mitochondrial membrane respiratory chain NADH dehydrogenase (Complex I) which catalyzes electron transfer from NADH through the respiratory chain, using ubiquinone as an electron acceptor. Essential for the catalytic activity of complex I.</text>
</comment>
<keyword evidence="5 9" id="KW-0812">Transmembrane</keyword>
<reference evidence="10" key="1">
    <citation type="submission" date="2016-07" db="EMBL/GenBank/DDBJ databases">
        <title>Mitochondrial genome evolution in stichotrich ciliates.</title>
        <authorList>
            <person name="Chen X."/>
            <person name="Landweber L."/>
        </authorList>
    </citation>
    <scope>NUCLEOTIDE SEQUENCE</scope>
</reference>
<accession>A0A2I4PET2</accession>
<comment type="similarity">
    <text evidence="2 9">Belongs to the complex I subunit 3 family.</text>
</comment>
<keyword evidence="7 9" id="KW-0472">Membrane</keyword>
<dbReference type="EC" id="7.1.1.2" evidence="9"/>
<evidence type="ECO:0000256" key="8">
    <source>
        <dbReference type="ARBA" id="ARBA00049551"/>
    </source>
</evidence>
<evidence type="ECO:0000256" key="4">
    <source>
        <dbReference type="ARBA" id="ARBA00022448"/>
    </source>
</evidence>
<feature type="transmembrane region" description="Helical" evidence="9">
    <location>
        <begin position="20"/>
        <end position="40"/>
    </location>
</feature>
<evidence type="ECO:0000256" key="5">
    <source>
        <dbReference type="ARBA" id="ARBA00022692"/>
    </source>
</evidence>
<keyword evidence="9" id="KW-0249">Electron transport</keyword>
<feature type="transmembrane region" description="Helical" evidence="9">
    <location>
        <begin position="72"/>
        <end position="92"/>
    </location>
</feature>
<evidence type="ECO:0000256" key="9">
    <source>
        <dbReference type="RuleBase" id="RU003640"/>
    </source>
</evidence>
<sequence length="131" mass="15683">MLNLIVGLGDFELFFNYSSTILLGIIIYNVISCFSFRNLLKRFGFLKISRRDFYECGFKPQTQKPIRLPIQFLLICVFFLLYDIELVFLFPYVSGITFAGLYDFYLIIFFFLFFVATLAIDYERHALYWQY</sequence>
<proteinExistence type="inferred from homology"/>